<accession>A0A450ZAY9</accession>
<evidence type="ECO:0000313" key="2">
    <source>
        <dbReference type="EMBL" id="VFK64727.1"/>
    </source>
</evidence>
<reference evidence="1" key="1">
    <citation type="submission" date="2019-02" db="EMBL/GenBank/DDBJ databases">
        <authorList>
            <person name="Gruber-Vodicka R. H."/>
            <person name="Seah K. B. B."/>
        </authorList>
    </citation>
    <scope>NUCLEOTIDE SEQUENCE</scope>
    <source>
        <strain evidence="1">BECK_BZ123</strain>
        <strain evidence="2">BECK_BZ126</strain>
    </source>
</reference>
<sequence length="42" mass="4723">MGILNQESLLLEKGQLRDAVKSCGNQPTYISMIHRRNPPSLL</sequence>
<organism evidence="1">
    <name type="scientific">Candidatus Kentrum sp. TC</name>
    <dbReference type="NCBI Taxonomy" id="2126339"/>
    <lineage>
        <taxon>Bacteria</taxon>
        <taxon>Pseudomonadati</taxon>
        <taxon>Pseudomonadota</taxon>
        <taxon>Gammaproteobacteria</taxon>
        <taxon>Candidatus Kentrum</taxon>
    </lineage>
</organism>
<gene>
    <name evidence="1" type="ORF">BECKTC1821D_GA0114238_11241</name>
    <name evidence="2" type="ORF">BECKTC1821F_GA0114240_11412</name>
</gene>
<protein>
    <submittedName>
        <fullName evidence="1">Uncharacterized protein</fullName>
    </submittedName>
</protein>
<dbReference type="EMBL" id="CAADFS010000124">
    <property type="protein sequence ID" value="VFK50943.1"/>
    <property type="molecule type" value="Genomic_DNA"/>
</dbReference>
<dbReference type="AlphaFoldDB" id="A0A450ZAY9"/>
<proteinExistence type="predicted"/>
<evidence type="ECO:0000313" key="1">
    <source>
        <dbReference type="EMBL" id="VFK50943.1"/>
    </source>
</evidence>
<dbReference type="EMBL" id="CAADFW010000141">
    <property type="protein sequence ID" value="VFK64727.1"/>
    <property type="molecule type" value="Genomic_DNA"/>
</dbReference>
<name>A0A450ZAY9_9GAMM</name>